<protein>
    <submittedName>
        <fullName evidence="1">Uncharacterized protein</fullName>
    </submittedName>
</protein>
<sequence>MDVRKFELLINKDIMMNNINKPDMAS</sequence>
<name>A0A383CFZ9_9ZZZZ</name>
<gene>
    <name evidence="1" type="ORF">METZ01_LOCUS483499</name>
</gene>
<dbReference type="AlphaFoldDB" id="A0A383CFZ9"/>
<reference evidence="1" key="1">
    <citation type="submission" date="2018-05" db="EMBL/GenBank/DDBJ databases">
        <authorList>
            <person name="Lanie J.A."/>
            <person name="Ng W.-L."/>
            <person name="Kazmierczak K.M."/>
            <person name="Andrzejewski T.M."/>
            <person name="Davidsen T.M."/>
            <person name="Wayne K.J."/>
            <person name="Tettelin H."/>
            <person name="Glass J.I."/>
            <person name="Rusch D."/>
            <person name="Podicherti R."/>
            <person name="Tsui H.-C.T."/>
            <person name="Winkler M.E."/>
        </authorList>
    </citation>
    <scope>NUCLEOTIDE SEQUENCE</scope>
</reference>
<evidence type="ECO:0000313" key="1">
    <source>
        <dbReference type="EMBL" id="SVE30645.1"/>
    </source>
</evidence>
<dbReference type="EMBL" id="UINC01208212">
    <property type="protein sequence ID" value="SVE30645.1"/>
    <property type="molecule type" value="Genomic_DNA"/>
</dbReference>
<proteinExistence type="predicted"/>
<accession>A0A383CFZ9</accession>
<organism evidence="1">
    <name type="scientific">marine metagenome</name>
    <dbReference type="NCBI Taxonomy" id="408172"/>
    <lineage>
        <taxon>unclassified sequences</taxon>
        <taxon>metagenomes</taxon>
        <taxon>ecological metagenomes</taxon>
    </lineage>
</organism>